<name>A0AAW5L5U0_BACCE</name>
<sequence>MRNPYQPNINEVKLSYILHALSDPIRIQIVKFLAEEGEQHCSAFTQYTLKKSTLSHHYKVLRESGIIALRIQGRHYYYSVREADLNNRFPTLLSLILTTPSSDI</sequence>
<evidence type="ECO:0000313" key="5">
    <source>
        <dbReference type="EMBL" id="MCQ6288830.1"/>
    </source>
</evidence>
<dbReference type="SUPFAM" id="SSF46785">
    <property type="entry name" value="Winged helix' DNA-binding domain"/>
    <property type="match status" value="1"/>
</dbReference>
<proteinExistence type="predicted"/>
<feature type="domain" description="HTH arsR-type" evidence="4">
    <location>
        <begin position="6"/>
        <end position="100"/>
    </location>
</feature>
<dbReference type="PROSITE" id="PS50987">
    <property type="entry name" value="HTH_ARSR_2"/>
    <property type="match status" value="1"/>
</dbReference>
<dbReference type="PANTHER" id="PTHR33154">
    <property type="entry name" value="TRANSCRIPTIONAL REGULATOR, ARSR FAMILY"/>
    <property type="match status" value="1"/>
</dbReference>
<evidence type="ECO:0000259" key="4">
    <source>
        <dbReference type="PROSITE" id="PS50987"/>
    </source>
</evidence>
<dbReference type="InterPro" id="IPR036388">
    <property type="entry name" value="WH-like_DNA-bd_sf"/>
</dbReference>
<dbReference type="RefSeq" id="WP_256425408.1">
    <property type="nucleotide sequence ID" value="NZ_JANHDY010000124.1"/>
</dbReference>
<keyword evidence="3" id="KW-0804">Transcription</keyword>
<dbReference type="SMART" id="SM00418">
    <property type="entry name" value="HTH_ARSR"/>
    <property type="match status" value="1"/>
</dbReference>
<dbReference type="GO" id="GO:0003700">
    <property type="term" value="F:DNA-binding transcription factor activity"/>
    <property type="evidence" value="ECO:0007669"/>
    <property type="project" value="InterPro"/>
</dbReference>
<dbReference type="PANTHER" id="PTHR33154:SF12">
    <property type="entry name" value="TRANSCRIPTIONAL REGULATORY PROTEIN"/>
    <property type="match status" value="1"/>
</dbReference>
<dbReference type="Gene3D" id="1.10.10.10">
    <property type="entry name" value="Winged helix-like DNA-binding domain superfamily/Winged helix DNA-binding domain"/>
    <property type="match status" value="1"/>
</dbReference>
<dbReference type="GO" id="GO:0003677">
    <property type="term" value="F:DNA binding"/>
    <property type="evidence" value="ECO:0007669"/>
    <property type="project" value="UniProtKB-KW"/>
</dbReference>
<dbReference type="InterPro" id="IPR011991">
    <property type="entry name" value="ArsR-like_HTH"/>
</dbReference>
<dbReference type="Proteomes" id="UP001204643">
    <property type="component" value="Unassembled WGS sequence"/>
</dbReference>
<accession>A0AAW5L5U0</accession>
<dbReference type="NCBIfam" id="NF033788">
    <property type="entry name" value="HTH_metalloreg"/>
    <property type="match status" value="1"/>
</dbReference>
<dbReference type="AlphaFoldDB" id="A0AAW5L5U0"/>
<organism evidence="5 6">
    <name type="scientific">Bacillus cereus</name>
    <dbReference type="NCBI Taxonomy" id="1396"/>
    <lineage>
        <taxon>Bacteria</taxon>
        <taxon>Bacillati</taxon>
        <taxon>Bacillota</taxon>
        <taxon>Bacilli</taxon>
        <taxon>Bacillales</taxon>
        <taxon>Bacillaceae</taxon>
        <taxon>Bacillus</taxon>
        <taxon>Bacillus cereus group</taxon>
    </lineage>
</organism>
<evidence type="ECO:0000256" key="3">
    <source>
        <dbReference type="ARBA" id="ARBA00023163"/>
    </source>
</evidence>
<reference evidence="5" key="1">
    <citation type="submission" date="2022-07" db="EMBL/GenBank/DDBJ databases">
        <title>Identification and characterization of Bacillus thuringiensis and other Bacillus cereus group isolates from spinach by whole genome sequencing.</title>
        <authorList>
            <person name="Zao X."/>
            <person name="Zervas A."/>
            <person name="Hendriks M."/>
            <person name="Rajkovic A."/>
            <person name="Van Overbeek L."/>
            <person name="Hendriksen N.B."/>
            <person name="Uyttendaele M."/>
        </authorList>
    </citation>
    <scope>NUCLEOTIDE SEQUENCE</scope>
    <source>
        <strain evidence="5">781001F-1</strain>
    </source>
</reference>
<evidence type="ECO:0000256" key="2">
    <source>
        <dbReference type="ARBA" id="ARBA00023125"/>
    </source>
</evidence>
<gene>
    <name evidence="5" type="ORF">NPM19_30060</name>
</gene>
<dbReference type="InterPro" id="IPR036390">
    <property type="entry name" value="WH_DNA-bd_sf"/>
</dbReference>
<comment type="caution">
    <text evidence="5">The sequence shown here is derived from an EMBL/GenBank/DDBJ whole genome shotgun (WGS) entry which is preliminary data.</text>
</comment>
<dbReference type="CDD" id="cd00090">
    <property type="entry name" value="HTH_ARSR"/>
    <property type="match status" value="1"/>
</dbReference>
<dbReference type="InterPro" id="IPR001845">
    <property type="entry name" value="HTH_ArsR_DNA-bd_dom"/>
</dbReference>
<keyword evidence="2" id="KW-0238">DNA-binding</keyword>
<evidence type="ECO:0000256" key="1">
    <source>
        <dbReference type="ARBA" id="ARBA00023015"/>
    </source>
</evidence>
<dbReference type="EMBL" id="JANHEB010000094">
    <property type="protein sequence ID" value="MCQ6288830.1"/>
    <property type="molecule type" value="Genomic_DNA"/>
</dbReference>
<protein>
    <submittedName>
        <fullName evidence="5">ArsR family transcriptional regulator</fullName>
    </submittedName>
</protein>
<dbReference type="InterPro" id="IPR051081">
    <property type="entry name" value="HTH_MetalResp_TranReg"/>
</dbReference>
<dbReference type="PRINTS" id="PR00778">
    <property type="entry name" value="HTHARSR"/>
</dbReference>
<keyword evidence="1" id="KW-0805">Transcription regulation</keyword>
<dbReference type="Pfam" id="PF01022">
    <property type="entry name" value="HTH_5"/>
    <property type="match status" value="1"/>
</dbReference>
<evidence type="ECO:0000313" key="6">
    <source>
        <dbReference type="Proteomes" id="UP001204643"/>
    </source>
</evidence>